<dbReference type="EMBL" id="CP013232">
    <property type="protein sequence ID" value="AMO93283.1"/>
    <property type="molecule type" value="Genomic_DNA"/>
</dbReference>
<sequence>MLLGFVMASTIPQASSDDLVIFRIAILFQNRAITLEEKSFLDQGGPAKSRNQLG</sequence>
<dbReference type="PATRIC" id="fig|158899.10.peg.574"/>
<evidence type="ECO:0000313" key="1">
    <source>
        <dbReference type="EMBL" id="AMO93283.1"/>
    </source>
</evidence>
<gene>
    <name evidence="1" type="ORF">CFter6_0554</name>
</gene>
<reference evidence="1 2" key="1">
    <citation type="submission" date="2015-11" db="EMBL/GenBank/DDBJ databases">
        <title>Exploring the genomic traits of fungus-feeding bacterial genus Collimonas.</title>
        <authorList>
            <person name="Song C."/>
            <person name="Schmidt R."/>
            <person name="de Jager V."/>
            <person name="Krzyzanowska D."/>
            <person name="Jongedijk E."/>
            <person name="Cankar K."/>
            <person name="Beekwilder J."/>
            <person name="van Veen A."/>
            <person name="de Boer W."/>
            <person name="van Veen J.A."/>
            <person name="Garbeva P."/>
        </authorList>
    </citation>
    <scope>NUCLEOTIDE SEQUENCE [LARGE SCALE GENOMIC DNA]</scope>
    <source>
        <strain evidence="1 2">Ter6</strain>
    </source>
</reference>
<evidence type="ECO:0000313" key="2">
    <source>
        <dbReference type="Proteomes" id="UP000072421"/>
    </source>
</evidence>
<proteinExistence type="predicted"/>
<protein>
    <submittedName>
        <fullName evidence="1">Uncharacterized protein</fullName>
    </submittedName>
</protein>
<organism evidence="1">
    <name type="scientific">Collimonas fungivorans</name>
    <dbReference type="NCBI Taxonomy" id="158899"/>
    <lineage>
        <taxon>Bacteria</taxon>
        <taxon>Pseudomonadati</taxon>
        <taxon>Pseudomonadota</taxon>
        <taxon>Betaproteobacteria</taxon>
        <taxon>Burkholderiales</taxon>
        <taxon>Oxalobacteraceae</taxon>
        <taxon>Collimonas</taxon>
    </lineage>
</organism>
<accession>A0A127P6A6</accession>
<dbReference type="Proteomes" id="UP000072421">
    <property type="component" value="Chromosome"/>
</dbReference>
<name>A0A127P6A6_9BURK</name>
<dbReference type="AlphaFoldDB" id="A0A127P6A6"/>